<evidence type="ECO:0000313" key="2">
    <source>
        <dbReference type="EMBL" id="KFE35916.1"/>
    </source>
</evidence>
<name>A0A085TYW9_9RHOB</name>
<accession>A0A085TYW9</accession>
<dbReference type="STRING" id="1317124.DW2_04785"/>
<keyword evidence="3" id="KW-1185">Reference proteome</keyword>
<dbReference type="EMBL" id="AQRC01000003">
    <property type="protein sequence ID" value="KFE35916.1"/>
    <property type="molecule type" value="Genomic_DNA"/>
</dbReference>
<protein>
    <recommendedName>
        <fullName evidence="4">Cobalt chelatase</fullName>
    </recommendedName>
</protein>
<gene>
    <name evidence="2" type="ORF">DW2_04785</name>
</gene>
<evidence type="ECO:0000256" key="1">
    <source>
        <dbReference type="SAM" id="MobiDB-lite"/>
    </source>
</evidence>
<organism evidence="2 3">
    <name type="scientific">Thioclava atlantica</name>
    <dbReference type="NCBI Taxonomy" id="1317124"/>
    <lineage>
        <taxon>Bacteria</taxon>
        <taxon>Pseudomonadati</taxon>
        <taxon>Pseudomonadota</taxon>
        <taxon>Alphaproteobacteria</taxon>
        <taxon>Rhodobacterales</taxon>
        <taxon>Paracoccaceae</taxon>
        <taxon>Thioclava</taxon>
    </lineage>
</organism>
<reference evidence="3" key="1">
    <citation type="submission" date="2013-04" db="EMBL/GenBank/DDBJ databases">
        <title>Thioclava sp. 13D2W-2 Genome Sequencing.</title>
        <authorList>
            <person name="Lai Q."/>
            <person name="Li G."/>
            <person name="Shao Z."/>
        </authorList>
    </citation>
    <scope>NUCLEOTIDE SEQUENCE [LARGE SCALE GENOMIC DNA]</scope>
    <source>
        <strain evidence="3">13D2W-2</strain>
    </source>
</reference>
<comment type="caution">
    <text evidence="2">The sequence shown here is derived from an EMBL/GenBank/DDBJ whole genome shotgun (WGS) entry which is preliminary data.</text>
</comment>
<feature type="region of interest" description="Disordered" evidence="1">
    <location>
        <begin position="1"/>
        <end position="38"/>
    </location>
</feature>
<evidence type="ECO:0008006" key="4">
    <source>
        <dbReference type="Google" id="ProtNLM"/>
    </source>
</evidence>
<dbReference type="PATRIC" id="fig|1317124.6.peg.971"/>
<dbReference type="Proteomes" id="UP000028607">
    <property type="component" value="Unassembled WGS sequence"/>
</dbReference>
<reference evidence="2 3" key="2">
    <citation type="journal article" date="2015" name="Antonie Van Leeuwenhoek">
        <title>Thioclava indica sp. nov., isolated from surface seawater of the Indian Ocean.</title>
        <authorList>
            <person name="Liu Y."/>
            <person name="Lai Q."/>
            <person name="Du J."/>
            <person name="Xu H."/>
            <person name="Jiang L."/>
            <person name="Shao Z."/>
        </authorList>
    </citation>
    <scope>NUCLEOTIDE SEQUENCE [LARGE SCALE GENOMIC DNA]</scope>
    <source>
        <strain evidence="2 3">13D2W-2</strain>
    </source>
</reference>
<evidence type="ECO:0000313" key="3">
    <source>
        <dbReference type="Proteomes" id="UP000028607"/>
    </source>
</evidence>
<dbReference type="AlphaFoldDB" id="A0A085TYW9"/>
<sequence length="59" mass="6323">MMDYSKMGGARSPKNTPKHAEHNAYGSEKTPYGKKDPKAELLARMKAAAGKTAETKKGG</sequence>
<dbReference type="eggNOG" id="ENOG5033AG0">
    <property type="taxonomic scope" value="Bacteria"/>
</dbReference>
<proteinExistence type="predicted"/>